<dbReference type="SUPFAM" id="SSF52540">
    <property type="entry name" value="P-loop containing nucleoside triphosphate hydrolases"/>
    <property type="match status" value="1"/>
</dbReference>
<protein>
    <recommendedName>
        <fullName evidence="11 12">DNA repair protein RadA</fullName>
    </recommendedName>
</protein>
<dbReference type="SMART" id="SM00382">
    <property type="entry name" value="AAA"/>
    <property type="match status" value="1"/>
</dbReference>
<keyword evidence="9 11" id="KW-0238">DNA-binding</keyword>
<evidence type="ECO:0000256" key="5">
    <source>
        <dbReference type="ARBA" id="ARBA00022801"/>
    </source>
</evidence>
<reference evidence="15 16" key="1">
    <citation type="submission" date="2019-11" db="EMBL/GenBank/DDBJ databases">
        <title>Whole-genome sequence of a the green, strictly anaerobic photosynthetic bacterium Heliobacillus mobilis DSM 6151.</title>
        <authorList>
            <person name="Kyndt J.A."/>
            <person name="Meyer T.E."/>
        </authorList>
    </citation>
    <scope>NUCLEOTIDE SEQUENCE [LARGE SCALE GENOMIC DNA]</scope>
    <source>
        <strain evidence="15 16">DSM 6151</strain>
    </source>
</reference>
<evidence type="ECO:0000313" key="16">
    <source>
        <dbReference type="Proteomes" id="UP000430670"/>
    </source>
</evidence>
<dbReference type="GO" id="GO:0140664">
    <property type="term" value="F:ATP-dependent DNA damage sensor activity"/>
    <property type="evidence" value="ECO:0007669"/>
    <property type="project" value="InterPro"/>
</dbReference>
<sequence length="458" mass="49146">MAKAKTRFFCSECGQESLKWMGRCSGCGAWNSLVEERIAKSSGDGALSQRYGAAANGAVVHVDKAEVTENIRLSTGISELDRVLGGGLVAGSLTLLAGDPGIGKSTLLLQAAQKIADNGGRVLYVSGEESVQQIKLRAARLGVQGVELYLLAETNIQTICDSIRECKPVWVIIDSIQTMYWDEIGSAPGNVAQVRECTGQLLRLAKDLPVAMTLVGHVTKDGAIAGPRLLEHMVDAVLYLEGERHYLYRVLRGVKNRFGSTNELGIFEMLGQGMVEVPNPSAFFLAERTQGVSGSVVVPCMEGTRPVLVEVQALVTPTTFGQPRRMATGMDYNRTVLLAAVLDKKVGLHLGQQDIYVNVAGGLKLAEPASDLAVVTAIASSWRNRPADPEVVVIGEVGLTGEVRAVTHLEKRINESVKLGFSRCVCPKQNRKYLREETGMEVIAVETVDEALAAVLGG</sequence>
<dbReference type="InterPro" id="IPR003593">
    <property type="entry name" value="AAA+_ATPase"/>
</dbReference>
<feature type="short sequence motif" description="RadA KNRFG motif" evidence="11">
    <location>
        <begin position="255"/>
        <end position="259"/>
    </location>
</feature>
<dbReference type="InterPro" id="IPR027417">
    <property type="entry name" value="P-loop_NTPase"/>
</dbReference>
<keyword evidence="2 11" id="KW-0547">Nucleotide-binding</keyword>
<evidence type="ECO:0000256" key="1">
    <source>
        <dbReference type="ARBA" id="ARBA00022723"/>
    </source>
</evidence>
<dbReference type="AlphaFoldDB" id="A0A6I3SLJ5"/>
<proteinExistence type="inferred from homology"/>
<evidence type="ECO:0000256" key="6">
    <source>
        <dbReference type="ARBA" id="ARBA00022833"/>
    </source>
</evidence>
<name>A0A6I3SLJ5_HELMO</name>
<dbReference type="InterPro" id="IPR008269">
    <property type="entry name" value="Lon_proteolytic"/>
</dbReference>
<dbReference type="GO" id="GO:0008270">
    <property type="term" value="F:zinc ion binding"/>
    <property type="evidence" value="ECO:0007669"/>
    <property type="project" value="UniProtKB-KW"/>
</dbReference>
<dbReference type="Pfam" id="PF13481">
    <property type="entry name" value="AAA_25"/>
    <property type="match status" value="1"/>
</dbReference>
<comment type="function">
    <text evidence="11">Plays a role in repairing double-strand DNA breaks, probably involving stabilizing or processing branched DNA or blocked replication forks.</text>
</comment>
<dbReference type="Pfam" id="PF18073">
    <property type="entry name" value="Zn_ribbon_LapB"/>
    <property type="match status" value="1"/>
</dbReference>
<evidence type="ECO:0000256" key="3">
    <source>
        <dbReference type="ARBA" id="ARBA00022763"/>
    </source>
</evidence>
<keyword evidence="6 13" id="KW-0862">Zinc</keyword>
<keyword evidence="10 11" id="KW-0234">DNA repair</keyword>
<evidence type="ECO:0000256" key="12">
    <source>
        <dbReference type="NCBIfam" id="TIGR00416"/>
    </source>
</evidence>
<dbReference type="InterPro" id="IPR020588">
    <property type="entry name" value="RecA_ATP-bd"/>
</dbReference>
<dbReference type="PANTHER" id="PTHR32472:SF10">
    <property type="entry name" value="DNA REPAIR PROTEIN RADA-LIKE PROTEIN"/>
    <property type="match status" value="1"/>
</dbReference>
<keyword evidence="8 11" id="KW-0346">Stress response</keyword>
<dbReference type="GO" id="GO:0003684">
    <property type="term" value="F:damaged DNA binding"/>
    <property type="evidence" value="ECO:0007669"/>
    <property type="project" value="InterPro"/>
</dbReference>
<comment type="function">
    <text evidence="13">DNA-dependent ATPase involved in processing of recombination intermediates, plays a role in repairing DNA breaks. Stimulates the branch migration of RecA-mediated strand transfer reactions, allowing the 3' invading strand to extend heteroduplex DNA faster. Binds ssDNA in the presence of ADP but not other nucleotides, has ATPase activity that is stimulated by ssDNA and various branched DNA structures, but inhibited by SSB. Does not have RecA's homology-searching function.</text>
</comment>
<keyword evidence="7 11" id="KW-0067">ATP-binding</keyword>
<dbReference type="GO" id="GO:0000725">
    <property type="term" value="P:recombinational repair"/>
    <property type="evidence" value="ECO:0007669"/>
    <property type="project" value="UniProtKB-UniRule"/>
</dbReference>
<comment type="similarity">
    <text evidence="11 13">Belongs to the RecA family. RadA subfamily.</text>
</comment>
<dbReference type="Pfam" id="PF05362">
    <property type="entry name" value="Lon_C"/>
    <property type="match status" value="1"/>
</dbReference>
<dbReference type="CDD" id="cd01121">
    <property type="entry name" value="RadA_SMS_N"/>
    <property type="match status" value="1"/>
</dbReference>
<dbReference type="OrthoDB" id="9803906at2"/>
<feature type="binding site" evidence="11">
    <location>
        <begin position="98"/>
        <end position="105"/>
    </location>
    <ligand>
        <name>ATP</name>
        <dbReference type="ChEBI" id="CHEBI:30616"/>
    </ligand>
</feature>
<keyword evidence="16" id="KW-1185">Reference proteome</keyword>
<evidence type="ECO:0000256" key="10">
    <source>
        <dbReference type="ARBA" id="ARBA00023204"/>
    </source>
</evidence>
<evidence type="ECO:0000256" key="8">
    <source>
        <dbReference type="ARBA" id="ARBA00023016"/>
    </source>
</evidence>
<dbReference type="InterPro" id="IPR004504">
    <property type="entry name" value="DNA_repair_RadA"/>
</dbReference>
<keyword evidence="1 11" id="KW-0479">Metal-binding</keyword>
<evidence type="ECO:0000259" key="14">
    <source>
        <dbReference type="PROSITE" id="PS50162"/>
    </source>
</evidence>
<keyword evidence="4 13" id="KW-0863">Zinc-finger</keyword>
<evidence type="ECO:0000256" key="9">
    <source>
        <dbReference type="ARBA" id="ARBA00023125"/>
    </source>
</evidence>
<dbReference type="GO" id="GO:0004176">
    <property type="term" value="F:ATP-dependent peptidase activity"/>
    <property type="evidence" value="ECO:0007669"/>
    <property type="project" value="InterPro"/>
</dbReference>
<dbReference type="InterPro" id="IPR014721">
    <property type="entry name" value="Ribsml_uS5_D2-typ_fold_subgr"/>
</dbReference>
<dbReference type="FunFam" id="3.40.50.300:FF:000050">
    <property type="entry name" value="DNA repair protein RadA"/>
    <property type="match status" value="1"/>
</dbReference>
<evidence type="ECO:0000256" key="13">
    <source>
        <dbReference type="RuleBase" id="RU003555"/>
    </source>
</evidence>
<dbReference type="InterPro" id="IPR020568">
    <property type="entry name" value="Ribosomal_Su5_D2-typ_SF"/>
</dbReference>
<feature type="domain" description="RecA family profile 1" evidence="14">
    <location>
        <begin position="69"/>
        <end position="218"/>
    </location>
</feature>
<dbReference type="InterPro" id="IPR041166">
    <property type="entry name" value="Rubredoxin_2"/>
</dbReference>
<dbReference type="SUPFAM" id="SSF54211">
    <property type="entry name" value="Ribosomal protein S5 domain 2-like"/>
    <property type="match status" value="1"/>
</dbReference>
<dbReference type="NCBIfam" id="TIGR00416">
    <property type="entry name" value="sms"/>
    <property type="match status" value="1"/>
</dbReference>
<keyword evidence="5" id="KW-0378">Hydrolase</keyword>
<dbReference type="GO" id="GO:0005829">
    <property type="term" value="C:cytosol"/>
    <property type="evidence" value="ECO:0007669"/>
    <property type="project" value="TreeGrafter"/>
</dbReference>
<dbReference type="HAMAP" id="MF_01498">
    <property type="entry name" value="RadA_bact"/>
    <property type="match status" value="1"/>
</dbReference>
<evidence type="ECO:0000256" key="11">
    <source>
        <dbReference type="HAMAP-Rule" id="MF_01498"/>
    </source>
</evidence>
<gene>
    <name evidence="11 15" type="primary">radA</name>
    <name evidence="15" type="ORF">GJ688_11035</name>
</gene>
<dbReference type="PANTHER" id="PTHR32472">
    <property type="entry name" value="DNA REPAIR PROTEIN RADA"/>
    <property type="match status" value="1"/>
</dbReference>
<dbReference type="GO" id="GO:0005524">
    <property type="term" value="F:ATP binding"/>
    <property type="evidence" value="ECO:0007669"/>
    <property type="project" value="UniProtKB-UniRule"/>
</dbReference>
<dbReference type="GO" id="GO:0006508">
    <property type="term" value="P:proteolysis"/>
    <property type="evidence" value="ECO:0007669"/>
    <property type="project" value="InterPro"/>
</dbReference>
<dbReference type="Gene3D" id="3.40.50.300">
    <property type="entry name" value="P-loop containing nucleotide triphosphate hydrolases"/>
    <property type="match status" value="1"/>
</dbReference>
<dbReference type="PRINTS" id="PR01874">
    <property type="entry name" value="DNAREPAIRADA"/>
</dbReference>
<evidence type="ECO:0000256" key="4">
    <source>
        <dbReference type="ARBA" id="ARBA00022771"/>
    </source>
</evidence>
<dbReference type="Gene3D" id="3.30.230.10">
    <property type="match status" value="1"/>
</dbReference>
<evidence type="ECO:0000256" key="7">
    <source>
        <dbReference type="ARBA" id="ARBA00022840"/>
    </source>
</evidence>
<comment type="caution">
    <text evidence="15">The sequence shown here is derived from an EMBL/GenBank/DDBJ whole genome shotgun (WGS) entry which is preliminary data.</text>
</comment>
<keyword evidence="3 11" id="KW-0227">DNA damage</keyword>
<evidence type="ECO:0000256" key="2">
    <source>
        <dbReference type="ARBA" id="ARBA00022741"/>
    </source>
</evidence>
<dbReference type="GO" id="GO:0004252">
    <property type="term" value="F:serine-type endopeptidase activity"/>
    <property type="evidence" value="ECO:0007669"/>
    <property type="project" value="InterPro"/>
</dbReference>
<dbReference type="PROSITE" id="PS50162">
    <property type="entry name" value="RECA_2"/>
    <property type="match status" value="1"/>
</dbReference>
<dbReference type="Proteomes" id="UP000430670">
    <property type="component" value="Unassembled WGS sequence"/>
</dbReference>
<evidence type="ECO:0000313" key="15">
    <source>
        <dbReference type="EMBL" id="MTV49512.1"/>
    </source>
</evidence>
<comment type="domain">
    <text evidence="11">The middle region has homology to RecA with ATPase motifs including the RadA KNRFG motif, while the C-terminus is homologous to Lon protease.</text>
</comment>
<organism evidence="15 16">
    <name type="scientific">Heliobacterium mobile</name>
    <name type="common">Heliobacillus mobilis</name>
    <dbReference type="NCBI Taxonomy" id="28064"/>
    <lineage>
        <taxon>Bacteria</taxon>
        <taxon>Bacillati</taxon>
        <taxon>Bacillota</taxon>
        <taxon>Clostridia</taxon>
        <taxon>Eubacteriales</taxon>
        <taxon>Heliobacteriaceae</taxon>
        <taxon>Heliobacterium</taxon>
    </lineage>
</organism>
<dbReference type="FunFam" id="3.30.230.10:FF:000031">
    <property type="entry name" value="DNA repair protein RadA"/>
    <property type="match status" value="1"/>
</dbReference>
<accession>A0A6I3SLJ5</accession>
<dbReference type="EMBL" id="WNKU01000011">
    <property type="protein sequence ID" value="MTV49512.1"/>
    <property type="molecule type" value="Genomic_DNA"/>
</dbReference>
<dbReference type="RefSeq" id="WP_155476600.1">
    <property type="nucleotide sequence ID" value="NZ_WNKU01000011.1"/>
</dbReference>
<feature type="region of interest" description="Lon-protease-like" evidence="11">
    <location>
        <begin position="354"/>
        <end position="458"/>
    </location>
</feature>